<evidence type="ECO:0000313" key="5">
    <source>
        <dbReference type="Proteomes" id="UP000595897"/>
    </source>
</evidence>
<protein>
    <submittedName>
        <fullName evidence="4">LytR family transcriptional regulator</fullName>
    </submittedName>
</protein>
<dbReference type="NCBIfam" id="TIGR00350">
    <property type="entry name" value="lytR_cpsA_psr"/>
    <property type="match status" value="1"/>
</dbReference>
<proteinExistence type="inferred from homology"/>
<dbReference type="InterPro" id="IPR004474">
    <property type="entry name" value="LytR_CpsA_psr"/>
</dbReference>
<accession>A0A7R7EP38</accession>
<dbReference type="Gene3D" id="3.40.630.190">
    <property type="entry name" value="LCP protein"/>
    <property type="match status" value="1"/>
</dbReference>
<dbReference type="AlphaFoldDB" id="A0A7R7EP38"/>
<dbReference type="EMBL" id="AP024169">
    <property type="protein sequence ID" value="BCN32042.1"/>
    <property type="molecule type" value="Genomic_DNA"/>
</dbReference>
<keyword evidence="2" id="KW-0472">Membrane</keyword>
<dbReference type="KEGG" id="ahb:bsdtb5_33370"/>
<keyword evidence="2" id="KW-0812">Transmembrane</keyword>
<dbReference type="Proteomes" id="UP000595897">
    <property type="component" value="Chromosome"/>
</dbReference>
<dbReference type="RefSeq" id="WP_271713125.1">
    <property type="nucleotide sequence ID" value="NZ_AP024169.1"/>
</dbReference>
<evidence type="ECO:0000256" key="2">
    <source>
        <dbReference type="SAM" id="Phobius"/>
    </source>
</evidence>
<keyword evidence="5" id="KW-1185">Reference proteome</keyword>
<comment type="similarity">
    <text evidence="1">Belongs to the LytR/CpsA/Psr (LCP) family.</text>
</comment>
<name>A0A7R7EP38_9FIRM</name>
<keyword evidence="2" id="KW-1133">Transmembrane helix</keyword>
<dbReference type="PANTHER" id="PTHR33392">
    <property type="entry name" value="POLYISOPRENYL-TEICHOIC ACID--PEPTIDOGLYCAN TEICHOIC ACID TRANSFERASE TAGU"/>
    <property type="match status" value="1"/>
</dbReference>
<feature type="transmembrane region" description="Helical" evidence="2">
    <location>
        <begin position="42"/>
        <end position="59"/>
    </location>
</feature>
<gene>
    <name evidence="4" type="ORF">bsdtb5_33370</name>
</gene>
<sequence>MVIMGNDSREKLVSNNVKNDREILRRKELLKKKKRKKMIRRTVHIVLICLAVLIGWGAARLQLEVTVALNSINRDNVKDLSTVNVDEDKLTSDKKIINILLVGSDKRAEWTQAGRSDSTMIATLDLKHRKLKLTSLMRDMYVPIPGHDNNKFNAAYSFGGVSLLYQTIASDFGLKLDGYVLVDFEAFKAVINKVGGVKIELTDAEYEYLTTAYKKGPVLKLKRGVNIMNGSQALAYSRIRQDNKGDFGRTERQRKVLQAIFTEAKSMSLTDLLGLVEELMPYISTDLSNDEIISYLKSIVMLGTTTINQMRIPIDNSYTQDRINNMAVLIPDMDTNIKALNDFIFESSDTQE</sequence>
<dbReference type="PANTHER" id="PTHR33392:SF6">
    <property type="entry name" value="POLYISOPRENYL-TEICHOIC ACID--PEPTIDOGLYCAN TEICHOIC ACID TRANSFERASE TAGU"/>
    <property type="match status" value="1"/>
</dbReference>
<evidence type="ECO:0000313" key="4">
    <source>
        <dbReference type="EMBL" id="BCN32042.1"/>
    </source>
</evidence>
<feature type="domain" description="Cell envelope-related transcriptional attenuator" evidence="3">
    <location>
        <begin position="115"/>
        <end position="265"/>
    </location>
</feature>
<reference evidence="4 5" key="1">
    <citation type="submission" date="2020-11" db="EMBL/GenBank/DDBJ databases">
        <title>Draft genome sequencing of a Lachnospiraceae strain isolated from anoxic soil subjected to BSD treatment.</title>
        <authorList>
            <person name="Uek A."/>
            <person name="Tonouchi A."/>
        </authorList>
    </citation>
    <scope>NUCLEOTIDE SEQUENCE [LARGE SCALE GENOMIC DNA]</scope>
    <source>
        <strain evidence="4 5">TB5</strain>
    </source>
</reference>
<dbReference type="Pfam" id="PF03816">
    <property type="entry name" value="LytR_cpsA_psr"/>
    <property type="match status" value="1"/>
</dbReference>
<evidence type="ECO:0000256" key="1">
    <source>
        <dbReference type="ARBA" id="ARBA00006068"/>
    </source>
</evidence>
<organism evidence="4 5">
    <name type="scientific">Anaeromicropila herbilytica</name>
    <dbReference type="NCBI Taxonomy" id="2785025"/>
    <lineage>
        <taxon>Bacteria</taxon>
        <taxon>Bacillati</taxon>
        <taxon>Bacillota</taxon>
        <taxon>Clostridia</taxon>
        <taxon>Lachnospirales</taxon>
        <taxon>Lachnospiraceae</taxon>
        <taxon>Anaeromicropila</taxon>
    </lineage>
</organism>
<evidence type="ECO:0000259" key="3">
    <source>
        <dbReference type="Pfam" id="PF03816"/>
    </source>
</evidence>
<dbReference type="InterPro" id="IPR050922">
    <property type="entry name" value="LytR/CpsA/Psr_CW_biosynth"/>
</dbReference>